<reference evidence="7" key="1">
    <citation type="submission" date="2025-08" db="UniProtKB">
        <authorList>
            <consortium name="Ensembl"/>
        </authorList>
    </citation>
    <scope>IDENTIFICATION</scope>
</reference>
<reference evidence="7" key="2">
    <citation type="submission" date="2025-09" db="UniProtKB">
        <authorList>
            <consortium name="Ensembl"/>
        </authorList>
    </citation>
    <scope>IDENTIFICATION</scope>
</reference>
<dbReference type="InterPro" id="IPR013106">
    <property type="entry name" value="Ig_V-set"/>
</dbReference>
<keyword evidence="8" id="KW-1185">Reference proteome</keyword>
<comment type="subcellular location">
    <subcellularLocation>
        <location evidence="1">Membrane</location>
    </subcellularLocation>
</comment>
<dbReference type="PANTHER" id="PTHR11860:SF87">
    <property type="entry name" value="CMRF35-LIKE MOLECULE 8"/>
    <property type="match status" value="1"/>
</dbReference>
<dbReference type="GeneTree" id="ENSGT00940000177888"/>
<protein>
    <recommendedName>
        <fullName evidence="6">Ig-like domain-containing protein</fullName>
    </recommendedName>
</protein>
<dbReference type="Ensembl" id="ENSLBET00000024514.1">
    <property type="protein sequence ID" value="ENSLBEP00000023299.1"/>
    <property type="gene ID" value="ENSLBEG00000017859.1"/>
</dbReference>
<dbReference type="Pfam" id="PF07686">
    <property type="entry name" value="V-set"/>
    <property type="match status" value="2"/>
</dbReference>
<evidence type="ECO:0000256" key="4">
    <source>
        <dbReference type="SAM" id="Phobius"/>
    </source>
</evidence>
<evidence type="ECO:0000256" key="1">
    <source>
        <dbReference type="ARBA" id="ARBA00004370"/>
    </source>
</evidence>
<keyword evidence="2 4" id="KW-0812">Transmembrane</keyword>
<evidence type="ECO:0000313" key="8">
    <source>
        <dbReference type="Proteomes" id="UP000261660"/>
    </source>
</evidence>
<dbReference type="GO" id="GO:0005886">
    <property type="term" value="C:plasma membrane"/>
    <property type="evidence" value="ECO:0007669"/>
    <property type="project" value="TreeGrafter"/>
</dbReference>
<evidence type="ECO:0000256" key="2">
    <source>
        <dbReference type="ARBA" id="ARBA00022692"/>
    </source>
</evidence>
<keyword evidence="5" id="KW-0732">Signal</keyword>
<evidence type="ECO:0000313" key="7">
    <source>
        <dbReference type="Ensembl" id="ENSLBEP00000023299.1"/>
    </source>
</evidence>
<organism evidence="7 8">
    <name type="scientific">Labrus bergylta</name>
    <name type="common">ballan wrasse</name>
    <dbReference type="NCBI Taxonomy" id="56723"/>
    <lineage>
        <taxon>Eukaryota</taxon>
        <taxon>Metazoa</taxon>
        <taxon>Chordata</taxon>
        <taxon>Craniata</taxon>
        <taxon>Vertebrata</taxon>
        <taxon>Euteleostomi</taxon>
        <taxon>Actinopterygii</taxon>
        <taxon>Neopterygii</taxon>
        <taxon>Teleostei</taxon>
        <taxon>Neoteleostei</taxon>
        <taxon>Acanthomorphata</taxon>
        <taxon>Eupercaria</taxon>
        <taxon>Labriformes</taxon>
        <taxon>Labridae</taxon>
        <taxon>Labrus</taxon>
    </lineage>
</organism>
<dbReference type="InParanoid" id="A0A3Q3FV74"/>
<dbReference type="PROSITE" id="PS50835">
    <property type="entry name" value="IG_LIKE"/>
    <property type="match status" value="1"/>
</dbReference>
<dbReference type="InterPro" id="IPR003599">
    <property type="entry name" value="Ig_sub"/>
</dbReference>
<feature type="domain" description="Ig-like" evidence="6">
    <location>
        <begin position="26"/>
        <end position="130"/>
    </location>
</feature>
<sequence length="429" mass="47710">MGVSIVIICIVTGSASLMCVSGRERPEVKCNNSPVKLTAHPGRSVTIQCKFSRADTINARHFCREVEKSDSDCTDLISAKTAEVTRKDRYSLTHYKLTGVYTVVISDLTLEDDGRYRCEVQRAEDNVCLTMIQLQIVDWDDITSTKKTEASGQSVHIVCHYPKSHEKNEKFLCKGKTPFSCEKLIQTTNQERNVEKDRFKIRDNQRLNYFSVNIRFLSTDDSGTYWCGSDTTWQQAEFNKTLLTVVDKKHIKPERSVHSTFDDDDSYSEETDNYENASSGKDAVWIGIGVGGLVLLLVLLVALVLARHKLPRSQVCCPAGRSSVQVTNGGQNTEGNQGEPDYAEIQDQQASSGHVLRTVYATVNPPADQLHYATVNTHKDSLSVCTGKDALPDTNINHCDYSSVMTQSPVHPPGTERIVYSTVSMPGEP</sequence>
<keyword evidence="3 4" id="KW-0472">Membrane</keyword>
<dbReference type="Proteomes" id="UP000261660">
    <property type="component" value="Unplaced"/>
</dbReference>
<evidence type="ECO:0000256" key="5">
    <source>
        <dbReference type="SAM" id="SignalP"/>
    </source>
</evidence>
<name>A0A3Q3FV74_9LABR</name>
<dbReference type="InterPro" id="IPR007110">
    <property type="entry name" value="Ig-like_dom"/>
</dbReference>
<dbReference type="PANTHER" id="PTHR11860">
    <property type="entry name" value="POLYMERIC-IMMUNOGLOBULIN RECEPTOR"/>
    <property type="match status" value="1"/>
</dbReference>
<accession>A0A3Q3FV74</accession>
<dbReference type="InterPro" id="IPR036179">
    <property type="entry name" value="Ig-like_dom_sf"/>
</dbReference>
<dbReference type="SUPFAM" id="SSF48726">
    <property type="entry name" value="Immunoglobulin"/>
    <property type="match status" value="2"/>
</dbReference>
<dbReference type="STRING" id="56723.ENSLBEP00000023299"/>
<evidence type="ECO:0000256" key="3">
    <source>
        <dbReference type="ARBA" id="ARBA00023136"/>
    </source>
</evidence>
<proteinExistence type="predicted"/>
<keyword evidence="4" id="KW-1133">Transmembrane helix</keyword>
<dbReference type="InterPro" id="IPR050671">
    <property type="entry name" value="CD300_family_receptors"/>
</dbReference>
<dbReference type="SMART" id="SM00409">
    <property type="entry name" value="IG"/>
    <property type="match status" value="2"/>
</dbReference>
<dbReference type="InterPro" id="IPR013783">
    <property type="entry name" value="Ig-like_fold"/>
</dbReference>
<feature type="signal peptide" evidence="5">
    <location>
        <begin position="1"/>
        <end position="16"/>
    </location>
</feature>
<evidence type="ECO:0000259" key="6">
    <source>
        <dbReference type="PROSITE" id="PS50835"/>
    </source>
</evidence>
<feature type="transmembrane region" description="Helical" evidence="4">
    <location>
        <begin position="283"/>
        <end position="305"/>
    </location>
</feature>
<feature type="chain" id="PRO_5018645239" description="Ig-like domain-containing protein" evidence="5">
    <location>
        <begin position="17"/>
        <end position="429"/>
    </location>
</feature>
<dbReference type="AlphaFoldDB" id="A0A3Q3FV74"/>
<dbReference type="Gene3D" id="2.60.40.10">
    <property type="entry name" value="Immunoglobulins"/>
    <property type="match status" value="2"/>
</dbReference>
<dbReference type="GO" id="GO:0004888">
    <property type="term" value="F:transmembrane signaling receptor activity"/>
    <property type="evidence" value="ECO:0007669"/>
    <property type="project" value="TreeGrafter"/>
</dbReference>